<dbReference type="EMBL" id="JAMDMJ010000054">
    <property type="protein sequence ID" value="MCY9599720.1"/>
    <property type="molecule type" value="Genomic_DNA"/>
</dbReference>
<evidence type="ECO:0000313" key="2">
    <source>
        <dbReference type="EMBL" id="MCY9599720.1"/>
    </source>
</evidence>
<protein>
    <submittedName>
        <fullName evidence="2">Phage tail protein</fullName>
    </submittedName>
</protein>
<keyword evidence="3" id="KW-1185">Reference proteome</keyword>
<gene>
    <name evidence="2" type="ORF">M5X16_28645</name>
</gene>
<dbReference type="Proteomes" id="UP001527202">
    <property type="component" value="Unassembled WGS sequence"/>
</dbReference>
<evidence type="ECO:0000259" key="1">
    <source>
        <dbReference type="Pfam" id="PF06605"/>
    </source>
</evidence>
<comment type="caution">
    <text evidence="2">The sequence shown here is derived from an EMBL/GenBank/DDBJ whole genome shotgun (WGS) entry which is preliminary data.</text>
</comment>
<proteinExistence type="predicted"/>
<feature type="domain" description="Tail spike" evidence="1">
    <location>
        <begin position="118"/>
        <end position="363"/>
    </location>
</feature>
<dbReference type="Gene3D" id="3.55.50.40">
    <property type="match status" value="1"/>
</dbReference>
<evidence type="ECO:0000313" key="3">
    <source>
        <dbReference type="Proteomes" id="UP001527202"/>
    </source>
</evidence>
<reference evidence="2 3" key="1">
    <citation type="submission" date="2022-05" db="EMBL/GenBank/DDBJ databases">
        <title>Genome Sequencing of Bee-Associated Microbes.</title>
        <authorList>
            <person name="Dunlap C."/>
        </authorList>
    </citation>
    <scope>NUCLEOTIDE SEQUENCE [LARGE SCALE GENOMIC DNA]</scope>
    <source>
        <strain evidence="2 3">NRRL B-23120</strain>
    </source>
</reference>
<dbReference type="InterPro" id="IPR007119">
    <property type="entry name" value="Phage_tail_spike_N"/>
</dbReference>
<dbReference type="RefSeq" id="WP_053228770.1">
    <property type="nucleotide sequence ID" value="NZ_CP026520.1"/>
</dbReference>
<organism evidence="2 3">
    <name type="scientific">Paenibacillus chitinolyticus</name>
    <dbReference type="NCBI Taxonomy" id="79263"/>
    <lineage>
        <taxon>Bacteria</taxon>
        <taxon>Bacillati</taxon>
        <taxon>Bacillota</taxon>
        <taxon>Bacilli</taxon>
        <taxon>Bacillales</taxon>
        <taxon>Paenibacillaceae</taxon>
        <taxon>Paenibacillus</taxon>
    </lineage>
</organism>
<sequence length="775" mass="86103">MLKVFDQNLTPVGVLPDASDVERKRRLNSDYELSFLLPMTSPNYREKVRHKGHVQDERGQYYVINDRKRVRDGRKLTALIECSHIMFKLSDFKMPYTGYIEEAFGTNILTLTNAITAATGGKFLFSIDDQFDKKDIKDFGRGNALQALNQVVKTFEAEVEPNNFTIHLKKKIGTDTGMQYRFKKNIVSNTFKDSTRALVTRLYAQMKDGLSFIGLSASELTTEEYNLLNTIPGAIVDGKIRVNYLISPYAGYWSNTTNTYYDGELINQDIEDPKELLEATRKALKEQEVPSVEVSIEAADLFKLDNSEPRPNMGDPVYLIDPEMELNNITARVVEITEYPYARDKHTQVTLANYLLRDYADIIADLDRAKQIVNDITSGAKLRTTVFEAFAKQAIYDINSSKTEVKYDQRGIILEDKSNAKNQVVMSSNGVYLTTDGGVTPRAAITANGVVAEVIVGVLGQFVQLKANQIVVGSQGEKIEDGLIKSAGEWNNKVGQNTPYNGVIINTTDGVSVIRSDNKTRVIMNATEGFKIQGNDGGGWKDKLFADLNGKLTAEDLVANRFIMKNGGDVLIDGNTRTIDFSKFTTKLGTISTANIETLIVGQNVIMGPNAYISWNQVAGRPNTTYIDANGIYTGKVTANQIDTNGLSAQRIFQAGSPQNYAQIGGSYGDFVMYYNNSELFRFYNGLGNIQFQFLGSSLLSFGRDAYGRDSANPLKIWDFSLATVRGISVNAVEGLEARLRFLEDRAFIGTRREGGNLVFSSKNYSNVDYGNVVG</sequence>
<dbReference type="NCBIfam" id="TIGR01665">
    <property type="entry name" value="put_anti_recept"/>
    <property type="match status" value="1"/>
</dbReference>
<dbReference type="InterPro" id="IPR010572">
    <property type="entry name" value="Tail_dom"/>
</dbReference>
<accession>A0ABT4FMG0</accession>
<name>A0ABT4FMG0_9BACL</name>
<dbReference type="Pfam" id="PF06605">
    <property type="entry name" value="Prophage_tail"/>
    <property type="match status" value="1"/>
</dbReference>
<dbReference type="GeneID" id="95379075"/>